<sequence>MNSQSKRLTTLLLHKRTLLFPRLQGASPPVRSTPWLMVAPAKHPFRLLKRVPRPGNLTFAGDSPIKADPFQGASPTSDFLGGEAPPPPTPGHGPTTEDNIPFGNGRPPPQRFFEGAKPPPPSWSEMFDHPPDLRGEAP</sequence>
<proteinExistence type="predicted"/>
<accession>A0AAE1AX62</accession>
<evidence type="ECO:0000313" key="3">
    <source>
        <dbReference type="Proteomes" id="UP001283361"/>
    </source>
</evidence>
<feature type="region of interest" description="Disordered" evidence="1">
    <location>
        <begin position="53"/>
        <end position="138"/>
    </location>
</feature>
<keyword evidence="3" id="KW-1185">Reference proteome</keyword>
<dbReference type="Proteomes" id="UP001283361">
    <property type="component" value="Unassembled WGS sequence"/>
</dbReference>
<comment type="caution">
    <text evidence="2">The sequence shown here is derived from an EMBL/GenBank/DDBJ whole genome shotgun (WGS) entry which is preliminary data.</text>
</comment>
<name>A0AAE1AX62_9GAST</name>
<gene>
    <name evidence="2" type="ORF">RRG08_000228</name>
</gene>
<reference evidence="2" key="1">
    <citation type="journal article" date="2023" name="G3 (Bethesda)">
        <title>A reference genome for the long-term kleptoplast-retaining sea slug Elysia crispata morphotype clarki.</title>
        <authorList>
            <person name="Eastman K.E."/>
            <person name="Pendleton A.L."/>
            <person name="Shaikh M.A."/>
            <person name="Suttiyut T."/>
            <person name="Ogas R."/>
            <person name="Tomko P."/>
            <person name="Gavelis G."/>
            <person name="Widhalm J.R."/>
            <person name="Wisecaver J.H."/>
        </authorList>
    </citation>
    <scope>NUCLEOTIDE SEQUENCE</scope>
    <source>
        <strain evidence="2">ECLA1</strain>
    </source>
</reference>
<protein>
    <submittedName>
        <fullName evidence="2">Uncharacterized protein</fullName>
    </submittedName>
</protein>
<evidence type="ECO:0000313" key="2">
    <source>
        <dbReference type="EMBL" id="KAK3795370.1"/>
    </source>
</evidence>
<feature type="compositionally biased region" description="Basic and acidic residues" evidence="1">
    <location>
        <begin position="126"/>
        <end position="138"/>
    </location>
</feature>
<dbReference type="AlphaFoldDB" id="A0AAE1AX62"/>
<dbReference type="EMBL" id="JAWDGP010001067">
    <property type="protein sequence ID" value="KAK3795370.1"/>
    <property type="molecule type" value="Genomic_DNA"/>
</dbReference>
<organism evidence="2 3">
    <name type="scientific">Elysia crispata</name>
    <name type="common">lettuce slug</name>
    <dbReference type="NCBI Taxonomy" id="231223"/>
    <lineage>
        <taxon>Eukaryota</taxon>
        <taxon>Metazoa</taxon>
        <taxon>Spiralia</taxon>
        <taxon>Lophotrochozoa</taxon>
        <taxon>Mollusca</taxon>
        <taxon>Gastropoda</taxon>
        <taxon>Heterobranchia</taxon>
        <taxon>Euthyneura</taxon>
        <taxon>Panpulmonata</taxon>
        <taxon>Sacoglossa</taxon>
        <taxon>Placobranchoidea</taxon>
        <taxon>Plakobranchidae</taxon>
        <taxon>Elysia</taxon>
    </lineage>
</organism>
<evidence type="ECO:0000256" key="1">
    <source>
        <dbReference type="SAM" id="MobiDB-lite"/>
    </source>
</evidence>